<dbReference type="Proteomes" id="UP000679126">
    <property type="component" value="Unassembled WGS sequence"/>
</dbReference>
<accession>A0ABS3Y9Q9</accession>
<dbReference type="PROSITE" id="PS51257">
    <property type="entry name" value="PROKAR_LIPOPROTEIN"/>
    <property type="match status" value="1"/>
</dbReference>
<dbReference type="SUPFAM" id="SSF54534">
    <property type="entry name" value="FKBP-like"/>
    <property type="match status" value="1"/>
</dbReference>
<proteinExistence type="inferred from homology"/>
<dbReference type="PROSITE" id="PS50059">
    <property type="entry name" value="FKBP_PPIASE"/>
    <property type="match status" value="1"/>
</dbReference>
<dbReference type="InterPro" id="IPR001179">
    <property type="entry name" value="PPIase_FKBP_dom"/>
</dbReference>
<comment type="catalytic activity">
    <reaction evidence="1 5 6">
        <text>[protein]-peptidylproline (omega=180) = [protein]-peptidylproline (omega=0)</text>
        <dbReference type="Rhea" id="RHEA:16237"/>
        <dbReference type="Rhea" id="RHEA-COMP:10747"/>
        <dbReference type="Rhea" id="RHEA-COMP:10748"/>
        <dbReference type="ChEBI" id="CHEBI:83833"/>
        <dbReference type="ChEBI" id="CHEBI:83834"/>
        <dbReference type="EC" id="5.2.1.8"/>
    </reaction>
</comment>
<dbReference type="RefSeq" id="WP_209143607.1">
    <property type="nucleotide sequence ID" value="NZ_JAGHKP010000001.1"/>
</dbReference>
<dbReference type="Pfam" id="PF00254">
    <property type="entry name" value="FKBP_C"/>
    <property type="match status" value="1"/>
</dbReference>
<reference evidence="10" key="1">
    <citation type="submission" date="2021-03" db="EMBL/GenBank/DDBJ databases">
        <title>Assistant Professor.</title>
        <authorList>
            <person name="Huq M.A."/>
        </authorList>
    </citation>
    <scope>NUCLEOTIDE SEQUENCE [LARGE SCALE GENOMIC DNA]</scope>
    <source>
        <strain evidence="10">MAH-28</strain>
    </source>
</reference>
<dbReference type="Gene3D" id="3.10.50.40">
    <property type="match status" value="1"/>
</dbReference>
<gene>
    <name evidence="9" type="ORF">J7I43_04310</name>
</gene>
<dbReference type="EC" id="5.2.1.8" evidence="6"/>
<organism evidence="9 10">
    <name type="scientific">Chitinophaga chungangae</name>
    <dbReference type="NCBI Taxonomy" id="2821488"/>
    <lineage>
        <taxon>Bacteria</taxon>
        <taxon>Pseudomonadati</taxon>
        <taxon>Bacteroidota</taxon>
        <taxon>Chitinophagia</taxon>
        <taxon>Chitinophagales</taxon>
        <taxon>Chitinophagaceae</taxon>
        <taxon>Chitinophaga</taxon>
    </lineage>
</organism>
<evidence type="ECO:0000256" key="6">
    <source>
        <dbReference type="RuleBase" id="RU003915"/>
    </source>
</evidence>
<dbReference type="InterPro" id="IPR046357">
    <property type="entry name" value="PPIase_dom_sf"/>
</dbReference>
<dbReference type="EMBL" id="JAGHKP010000001">
    <property type="protein sequence ID" value="MBO9151417.1"/>
    <property type="molecule type" value="Genomic_DNA"/>
</dbReference>
<dbReference type="PANTHER" id="PTHR43811:SF19">
    <property type="entry name" value="39 KDA FK506-BINDING NUCLEAR PROTEIN"/>
    <property type="match status" value="1"/>
</dbReference>
<evidence type="ECO:0000256" key="1">
    <source>
        <dbReference type="ARBA" id="ARBA00000971"/>
    </source>
</evidence>
<name>A0ABS3Y9Q9_9BACT</name>
<dbReference type="GO" id="GO:0003755">
    <property type="term" value="F:peptidyl-prolyl cis-trans isomerase activity"/>
    <property type="evidence" value="ECO:0007669"/>
    <property type="project" value="UniProtKB-EC"/>
</dbReference>
<evidence type="ECO:0000256" key="4">
    <source>
        <dbReference type="ARBA" id="ARBA00023235"/>
    </source>
</evidence>
<evidence type="ECO:0000313" key="10">
    <source>
        <dbReference type="Proteomes" id="UP000679126"/>
    </source>
</evidence>
<evidence type="ECO:0000259" key="8">
    <source>
        <dbReference type="PROSITE" id="PS50059"/>
    </source>
</evidence>
<evidence type="ECO:0000256" key="7">
    <source>
        <dbReference type="SAM" id="SignalP"/>
    </source>
</evidence>
<keyword evidence="7" id="KW-0732">Signal</keyword>
<comment type="caution">
    <text evidence="9">The sequence shown here is derived from an EMBL/GenBank/DDBJ whole genome shotgun (WGS) entry which is preliminary data.</text>
</comment>
<keyword evidence="3 5" id="KW-0697">Rotamase</keyword>
<feature type="signal peptide" evidence="7">
    <location>
        <begin position="1"/>
        <end position="20"/>
    </location>
</feature>
<evidence type="ECO:0000256" key="2">
    <source>
        <dbReference type="ARBA" id="ARBA00006577"/>
    </source>
</evidence>
<keyword evidence="4 5" id="KW-0413">Isomerase</keyword>
<feature type="domain" description="PPIase FKBP-type" evidence="8">
    <location>
        <begin position="80"/>
        <end position="166"/>
    </location>
</feature>
<sequence length="167" mass="18697">MMKRNILGLVSLLAIALIFACNKKDDPQPPYDYDKQAAIDEQKIKDYIAANNLTGYVRDTTGVYFKVLVNGQGGDTIKLTDRFNIDYKGFLLNGTRFDSARAVTFGDMRLGQPGLIEGFKVGPMKTTKGGTVRYFIPSVLGYRDQDKGSIPPNSVLIFEVKLNNYYY</sequence>
<dbReference type="PANTHER" id="PTHR43811">
    <property type="entry name" value="FKBP-TYPE PEPTIDYL-PROLYL CIS-TRANS ISOMERASE FKPA"/>
    <property type="match status" value="1"/>
</dbReference>
<comment type="similarity">
    <text evidence="2 6">Belongs to the FKBP-type PPIase family.</text>
</comment>
<protein>
    <recommendedName>
        <fullName evidence="6">Peptidyl-prolyl cis-trans isomerase</fullName>
        <ecNumber evidence="6">5.2.1.8</ecNumber>
    </recommendedName>
</protein>
<evidence type="ECO:0000256" key="3">
    <source>
        <dbReference type="ARBA" id="ARBA00023110"/>
    </source>
</evidence>
<evidence type="ECO:0000313" key="9">
    <source>
        <dbReference type="EMBL" id="MBO9151417.1"/>
    </source>
</evidence>
<feature type="chain" id="PRO_5047329736" description="Peptidyl-prolyl cis-trans isomerase" evidence="7">
    <location>
        <begin position="21"/>
        <end position="167"/>
    </location>
</feature>
<evidence type="ECO:0000256" key="5">
    <source>
        <dbReference type="PROSITE-ProRule" id="PRU00277"/>
    </source>
</evidence>
<keyword evidence="10" id="KW-1185">Reference proteome</keyword>